<gene>
    <name evidence="2" type="ORF">CFAM422_004319</name>
</gene>
<name>A0A9P4XKW0_9HYPO</name>
<keyword evidence="3" id="KW-1185">Reference proteome</keyword>
<evidence type="ECO:0000256" key="1">
    <source>
        <dbReference type="SAM" id="SignalP"/>
    </source>
</evidence>
<accession>A0A9P4XKW0</accession>
<dbReference type="AlphaFoldDB" id="A0A9P4XKW0"/>
<evidence type="ECO:0000313" key="3">
    <source>
        <dbReference type="Proteomes" id="UP000801864"/>
    </source>
</evidence>
<dbReference type="EMBL" id="QLNT01000006">
    <property type="protein sequence ID" value="KAF3073752.1"/>
    <property type="molecule type" value="Genomic_DNA"/>
</dbReference>
<evidence type="ECO:0000313" key="2">
    <source>
        <dbReference type="EMBL" id="KAF3073752.1"/>
    </source>
</evidence>
<sequence>MYRSNTGKTRSEINKFCFLFLLWLCTATPREETRSKSTVDNIPAHVAGALVSALGGTLNAAAELLQSHHVVQKVPGVTHLPHGRQKEQHYCIRTLRDRGNFAGLSCVVSFDFSSQVQPQKAWVHAACDEPNALANPTCQPSGHDGTDKYCKYWANVDAGNIQSLEARSCRSLDCVPGHAMGAVASRGFEPMQRGKLCAGAKSVLLWRRQATGPRGIEDGGYCKLTC</sequence>
<reference evidence="2 3" key="1">
    <citation type="submission" date="2018-06" db="EMBL/GenBank/DDBJ databases">
        <title>Genome analysis of cellulolytic fungus Trichoderma lentiforme CFAM-422.</title>
        <authorList>
            <person name="Steindorff A.S."/>
            <person name="Formighieri E.F."/>
            <person name="Midorikawa G.E.O."/>
            <person name="Tamietti M.S."/>
            <person name="Ramos E.Z."/>
            <person name="Silva A.S."/>
            <person name="Bon E.P.S."/>
            <person name="Mendes T.D."/>
            <person name="Damaso M.C.T."/>
            <person name="Favaro L.C.L."/>
        </authorList>
    </citation>
    <scope>NUCLEOTIDE SEQUENCE [LARGE SCALE GENOMIC DNA]</scope>
    <source>
        <strain evidence="2 3">CFAM-422</strain>
    </source>
</reference>
<dbReference type="Proteomes" id="UP000801864">
    <property type="component" value="Unassembled WGS sequence"/>
</dbReference>
<proteinExistence type="predicted"/>
<feature type="chain" id="PRO_5040491092" evidence="1">
    <location>
        <begin position="28"/>
        <end position="226"/>
    </location>
</feature>
<comment type="caution">
    <text evidence="2">The sequence shown here is derived from an EMBL/GenBank/DDBJ whole genome shotgun (WGS) entry which is preliminary data.</text>
</comment>
<protein>
    <submittedName>
        <fullName evidence="2">Uncharacterized protein</fullName>
    </submittedName>
</protein>
<feature type="signal peptide" evidence="1">
    <location>
        <begin position="1"/>
        <end position="27"/>
    </location>
</feature>
<keyword evidence="1" id="KW-0732">Signal</keyword>
<organism evidence="2 3">
    <name type="scientific">Trichoderma lentiforme</name>
    <dbReference type="NCBI Taxonomy" id="1567552"/>
    <lineage>
        <taxon>Eukaryota</taxon>
        <taxon>Fungi</taxon>
        <taxon>Dikarya</taxon>
        <taxon>Ascomycota</taxon>
        <taxon>Pezizomycotina</taxon>
        <taxon>Sordariomycetes</taxon>
        <taxon>Hypocreomycetidae</taxon>
        <taxon>Hypocreales</taxon>
        <taxon>Hypocreaceae</taxon>
        <taxon>Trichoderma</taxon>
    </lineage>
</organism>